<dbReference type="AlphaFoldDB" id="A0A0R2KS07"/>
<dbReference type="InterPro" id="IPR018656">
    <property type="entry name" value="DUF2087"/>
</dbReference>
<dbReference type="Pfam" id="PF09860">
    <property type="entry name" value="DUF2087"/>
    <property type="match status" value="1"/>
</dbReference>
<sequence length="84" mass="10266">MNIDNFFKNGKLIVIPRKKKAKEELFHILASKFQYDKSYNEKEVNNILVKTYDDYALLRRYLVDTGYLKRDLYGKHYWRIKKSK</sequence>
<feature type="domain" description="DUF2087" evidence="1">
    <location>
        <begin position="11"/>
        <end position="79"/>
    </location>
</feature>
<comment type="caution">
    <text evidence="2">The sequence shown here is derived from an EMBL/GenBank/DDBJ whole genome shotgun (WGS) entry which is preliminary data.</text>
</comment>
<evidence type="ECO:0000313" key="2">
    <source>
        <dbReference type="EMBL" id="KRN92290.1"/>
    </source>
</evidence>
<dbReference type="RefSeq" id="WP_056985313.1">
    <property type="nucleotide sequence ID" value="NZ_JQBQ01000011.1"/>
</dbReference>
<proteinExistence type="predicted"/>
<evidence type="ECO:0000259" key="1">
    <source>
        <dbReference type="Pfam" id="PF09860"/>
    </source>
</evidence>
<dbReference type="PATRIC" id="fig|695563.3.peg.166"/>
<gene>
    <name evidence="2" type="ORF">IV44_GL000158</name>
</gene>
<protein>
    <recommendedName>
        <fullName evidence="1">DUF2087 domain-containing protein</fullName>
    </recommendedName>
</protein>
<organism evidence="2 3">
    <name type="scientific">Lactobacillus amylovorus subsp. animalium DSM 16698</name>
    <dbReference type="NCBI Taxonomy" id="695563"/>
    <lineage>
        <taxon>Bacteria</taxon>
        <taxon>Bacillati</taxon>
        <taxon>Bacillota</taxon>
        <taxon>Bacilli</taxon>
        <taxon>Lactobacillales</taxon>
        <taxon>Lactobacillaceae</taxon>
        <taxon>Lactobacillus</taxon>
        <taxon>Lactobacillus amylovorus subsp. animalium</taxon>
    </lineage>
</organism>
<name>A0A0R2KS07_LACAM</name>
<dbReference type="Proteomes" id="UP000051529">
    <property type="component" value="Unassembled WGS sequence"/>
</dbReference>
<dbReference type="EMBL" id="JQBQ01000011">
    <property type="protein sequence ID" value="KRN92290.1"/>
    <property type="molecule type" value="Genomic_DNA"/>
</dbReference>
<reference evidence="2 3" key="1">
    <citation type="journal article" date="2015" name="Genome Announc.">
        <title>Expanding the biotechnology potential of lactobacilli through comparative genomics of 213 strains and associated genera.</title>
        <authorList>
            <person name="Sun Z."/>
            <person name="Harris H.M."/>
            <person name="McCann A."/>
            <person name="Guo C."/>
            <person name="Argimon S."/>
            <person name="Zhang W."/>
            <person name="Yang X."/>
            <person name="Jeffery I.B."/>
            <person name="Cooney J.C."/>
            <person name="Kagawa T.F."/>
            <person name="Liu W."/>
            <person name="Song Y."/>
            <person name="Salvetti E."/>
            <person name="Wrobel A."/>
            <person name="Rasinkangas P."/>
            <person name="Parkhill J."/>
            <person name="Rea M.C."/>
            <person name="O'Sullivan O."/>
            <person name="Ritari J."/>
            <person name="Douillard F.P."/>
            <person name="Paul Ross R."/>
            <person name="Yang R."/>
            <person name="Briner A.E."/>
            <person name="Felis G.E."/>
            <person name="de Vos W.M."/>
            <person name="Barrangou R."/>
            <person name="Klaenhammer T.R."/>
            <person name="Caufield P.W."/>
            <person name="Cui Y."/>
            <person name="Zhang H."/>
            <person name="O'Toole P.W."/>
        </authorList>
    </citation>
    <scope>NUCLEOTIDE SEQUENCE [LARGE SCALE GENOMIC DNA]</scope>
    <source>
        <strain evidence="2 3">DSM 16698</strain>
    </source>
</reference>
<accession>A0A0R2KS07</accession>
<evidence type="ECO:0000313" key="3">
    <source>
        <dbReference type="Proteomes" id="UP000051529"/>
    </source>
</evidence>